<protein>
    <submittedName>
        <fullName evidence="1">Uncharacterized protein</fullName>
    </submittedName>
</protein>
<organism evidence="1 2">
    <name type="scientific">Jatropha curcas</name>
    <name type="common">Barbados nut</name>
    <dbReference type="NCBI Taxonomy" id="180498"/>
    <lineage>
        <taxon>Eukaryota</taxon>
        <taxon>Viridiplantae</taxon>
        <taxon>Streptophyta</taxon>
        <taxon>Embryophyta</taxon>
        <taxon>Tracheophyta</taxon>
        <taxon>Spermatophyta</taxon>
        <taxon>Magnoliopsida</taxon>
        <taxon>eudicotyledons</taxon>
        <taxon>Gunneridae</taxon>
        <taxon>Pentapetalae</taxon>
        <taxon>rosids</taxon>
        <taxon>fabids</taxon>
        <taxon>Malpighiales</taxon>
        <taxon>Euphorbiaceae</taxon>
        <taxon>Crotonoideae</taxon>
        <taxon>Jatropheae</taxon>
        <taxon>Jatropha</taxon>
    </lineage>
</organism>
<evidence type="ECO:0000313" key="2">
    <source>
        <dbReference type="Proteomes" id="UP000027138"/>
    </source>
</evidence>
<dbReference type="AlphaFoldDB" id="A0A067LFU5"/>
<accession>A0A067LFU5</accession>
<evidence type="ECO:0000313" key="1">
    <source>
        <dbReference type="EMBL" id="KDP43390.1"/>
    </source>
</evidence>
<gene>
    <name evidence="1" type="ORF">JCGZ_26490</name>
</gene>
<reference evidence="1 2" key="1">
    <citation type="journal article" date="2014" name="PLoS ONE">
        <title>Global Analysis of Gene Expression Profiles in Physic Nut (Jatropha curcas L.) Seedlings Exposed to Salt Stress.</title>
        <authorList>
            <person name="Zhang L."/>
            <person name="Zhang C."/>
            <person name="Wu P."/>
            <person name="Chen Y."/>
            <person name="Li M."/>
            <person name="Jiang H."/>
            <person name="Wu G."/>
        </authorList>
    </citation>
    <scope>NUCLEOTIDE SEQUENCE [LARGE SCALE GENOMIC DNA]</scope>
    <source>
        <strain evidence="2">cv. GZQX0401</strain>
        <tissue evidence="1">Young leaves</tissue>
    </source>
</reference>
<dbReference type="Proteomes" id="UP000027138">
    <property type="component" value="Unassembled WGS sequence"/>
</dbReference>
<proteinExistence type="predicted"/>
<name>A0A067LFU5_JATCU</name>
<dbReference type="EMBL" id="KK914270">
    <property type="protein sequence ID" value="KDP43390.1"/>
    <property type="molecule type" value="Genomic_DNA"/>
</dbReference>
<sequence>MKREGGYAVDKGDARAINCVEVAGDGDDVAASIARERLQLVDLLPPGNENRERKKL</sequence>
<keyword evidence="2" id="KW-1185">Reference proteome</keyword>